<dbReference type="Proteomes" id="UP000198211">
    <property type="component" value="Unassembled WGS sequence"/>
</dbReference>
<reference evidence="3" key="1">
    <citation type="submission" date="2017-03" db="EMBL/GenBank/DDBJ databases">
        <title>Phytopthora megakarya and P. palmivora, two closely related causual agents of cacao black pod achieved similar genome size and gene model numbers by different mechanisms.</title>
        <authorList>
            <person name="Ali S."/>
            <person name="Shao J."/>
            <person name="Larry D.J."/>
            <person name="Kronmiller B."/>
            <person name="Shen D."/>
            <person name="Strem M.D."/>
            <person name="Melnick R.L."/>
            <person name="Guiltinan M.J."/>
            <person name="Tyler B.M."/>
            <person name="Meinhardt L.W."/>
            <person name="Bailey B.A."/>
        </authorList>
    </citation>
    <scope>NUCLEOTIDE SEQUENCE [LARGE SCALE GENOMIC DNA]</scope>
    <source>
        <strain evidence="3">zdho120</strain>
    </source>
</reference>
<feature type="compositionally biased region" description="Basic and acidic residues" evidence="1">
    <location>
        <begin position="41"/>
        <end position="58"/>
    </location>
</feature>
<feature type="region of interest" description="Disordered" evidence="1">
    <location>
        <begin position="39"/>
        <end position="63"/>
    </location>
</feature>
<proteinExistence type="predicted"/>
<gene>
    <name evidence="2" type="ORF">PHMEG_00019236</name>
</gene>
<evidence type="ECO:0000256" key="1">
    <source>
        <dbReference type="SAM" id="MobiDB-lite"/>
    </source>
</evidence>
<organism evidence="2 3">
    <name type="scientific">Phytophthora megakarya</name>
    <dbReference type="NCBI Taxonomy" id="4795"/>
    <lineage>
        <taxon>Eukaryota</taxon>
        <taxon>Sar</taxon>
        <taxon>Stramenopiles</taxon>
        <taxon>Oomycota</taxon>
        <taxon>Peronosporomycetes</taxon>
        <taxon>Peronosporales</taxon>
        <taxon>Peronosporaceae</taxon>
        <taxon>Phytophthora</taxon>
    </lineage>
</organism>
<accession>A0A225VTB6</accession>
<evidence type="ECO:0000313" key="3">
    <source>
        <dbReference type="Proteomes" id="UP000198211"/>
    </source>
</evidence>
<evidence type="ECO:0000313" key="2">
    <source>
        <dbReference type="EMBL" id="OWZ08249.1"/>
    </source>
</evidence>
<dbReference type="EMBL" id="NBNE01003219">
    <property type="protein sequence ID" value="OWZ08249.1"/>
    <property type="molecule type" value="Genomic_DNA"/>
</dbReference>
<sequence>MTTVARAAVDAHLDEEVTARDHGRAERYVATTKTVTLTDDSDGRRAEEGGVRRTEEGGRATVDLPVVDAAQNESKAHVKETP</sequence>
<name>A0A225VTB6_9STRA</name>
<comment type="caution">
    <text evidence="2">The sequence shown here is derived from an EMBL/GenBank/DDBJ whole genome shotgun (WGS) entry which is preliminary data.</text>
</comment>
<dbReference type="AlphaFoldDB" id="A0A225VTB6"/>
<keyword evidence="3" id="KW-1185">Reference proteome</keyword>
<protein>
    <submittedName>
        <fullName evidence="2">Uncharacterized protein</fullName>
    </submittedName>
</protein>